<accession>A0AAW0YWN3</accession>
<name>A0AAW0YWN3_9TREE</name>
<evidence type="ECO:0008006" key="4">
    <source>
        <dbReference type="Google" id="ProtNLM"/>
    </source>
</evidence>
<dbReference type="Proteomes" id="UP001388673">
    <property type="component" value="Unassembled WGS sequence"/>
</dbReference>
<evidence type="ECO:0000313" key="3">
    <source>
        <dbReference type="Proteomes" id="UP001388673"/>
    </source>
</evidence>
<dbReference type="GeneID" id="92181974"/>
<comment type="caution">
    <text evidence="2">The sequence shown here is derived from an EMBL/GenBank/DDBJ whole genome shotgun (WGS) entry which is preliminary data.</text>
</comment>
<organism evidence="2 3">
    <name type="scientific">Kwoniella newhampshirensis</name>
    <dbReference type="NCBI Taxonomy" id="1651941"/>
    <lineage>
        <taxon>Eukaryota</taxon>
        <taxon>Fungi</taxon>
        <taxon>Dikarya</taxon>
        <taxon>Basidiomycota</taxon>
        <taxon>Agaricomycotina</taxon>
        <taxon>Tremellomycetes</taxon>
        <taxon>Tremellales</taxon>
        <taxon>Cryptococcaceae</taxon>
        <taxon>Kwoniella</taxon>
    </lineage>
</organism>
<dbReference type="KEGG" id="kne:92181974"/>
<gene>
    <name evidence="2" type="ORF">IAR55_004716</name>
</gene>
<sequence length="261" mass="29219">MPPRAGSSLRSIAASLHPTARPILLQPSRTIPLQRQFRPASSSSPSSSSFPSSSSSRFGIRAPPPPTNPITLRDAQIPYETVQLVDPATNALLPAQPLSAILSSYSTSTHTLVVVNVDRDYPIVKLVDKEAERKKERVAEDKARVKRLVGMEEKEVQVVFANRKRGEAVSEQRKEEIVRGFDDVLGDIGKKWKDDDRTKGLWVLYYNPLDRVRSEVAKKVVETDAAKKKEKEEKKEARRKKEEERRAKAEARAAARAAERS</sequence>
<dbReference type="RefSeq" id="XP_066801272.1">
    <property type="nucleotide sequence ID" value="XM_066947813.1"/>
</dbReference>
<protein>
    <recommendedName>
        <fullName evidence="4">Translation initiation factor 3 N-terminal domain-containing protein</fullName>
    </recommendedName>
</protein>
<feature type="region of interest" description="Disordered" evidence="1">
    <location>
        <begin position="223"/>
        <end position="261"/>
    </location>
</feature>
<reference evidence="2 3" key="1">
    <citation type="journal article" date="2024" name="bioRxiv">
        <title>Comparative genomics of Cryptococcus and Kwoniella reveals pathogenesis evolution and contrasting karyotype dynamics via intercentromeric recombination or chromosome fusion.</title>
        <authorList>
            <person name="Coelho M.A."/>
            <person name="David-Palma M."/>
            <person name="Shea T."/>
            <person name="Bowers K."/>
            <person name="McGinley-Smith S."/>
            <person name="Mohammad A.W."/>
            <person name="Gnirke A."/>
            <person name="Yurkov A.M."/>
            <person name="Nowrousian M."/>
            <person name="Sun S."/>
            <person name="Cuomo C.A."/>
            <person name="Heitman J."/>
        </authorList>
    </citation>
    <scope>NUCLEOTIDE SEQUENCE [LARGE SCALE GENOMIC DNA]</scope>
    <source>
        <strain evidence="2 3">CBS 13917</strain>
    </source>
</reference>
<feature type="region of interest" description="Disordered" evidence="1">
    <location>
        <begin position="25"/>
        <end position="69"/>
    </location>
</feature>
<evidence type="ECO:0000313" key="2">
    <source>
        <dbReference type="EMBL" id="KAK8849384.1"/>
    </source>
</evidence>
<keyword evidence="3" id="KW-1185">Reference proteome</keyword>
<evidence type="ECO:0000256" key="1">
    <source>
        <dbReference type="SAM" id="MobiDB-lite"/>
    </source>
</evidence>
<dbReference type="AlphaFoldDB" id="A0AAW0YWN3"/>
<feature type="compositionally biased region" description="Low complexity" evidence="1">
    <location>
        <begin position="41"/>
        <end position="56"/>
    </location>
</feature>
<proteinExistence type="predicted"/>
<dbReference type="EMBL" id="JBCAWK010000009">
    <property type="protein sequence ID" value="KAK8849384.1"/>
    <property type="molecule type" value="Genomic_DNA"/>
</dbReference>